<evidence type="ECO:0000259" key="1">
    <source>
        <dbReference type="PROSITE" id="PS50853"/>
    </source>
</evidence>
<comment type="caution">
    <text evidence="2">The sequence shown here is derived from an EMBL/GenBank/DDBJ whole genome shotgun (WGS) entry which is preliminary data.</text>
</comment>
<dbReference type="InterPro" id="IPR036116">
    <property type="entry name" value="FN3_sf"/>
</dbReference>
<dbReference type="Gene3D" id="2.60.40.10">
    <property type="entry name" value="Immunoglobulins"/>
    <property type="match status" value="1"/>
</dbReference>
<organism evidence="2 3">
    <name type="scientific">Aquimarina hainanensis</name>
    <dbReference type="NCBI Taxonomy" id="1578017"/>
    <lineage>
        <taxon>Bacteria</taxon>
        <taxon>Pseudomonadati</taxon>
        <taxon>Bacteroidota</taxon>
        <taxon>Flavobacteriia</taxon>
        <taxon>Flavobacteriales</taxon>
        <taxon>Flavobacteriaceae</taxon>
        <taxon>Aquimarina</taxon>
    </lineage>
</organism>
<dbReference type="InterPro" id="IPR003961">
    <property type="entry name" value="FN3_dom"/>
</dbReference>
<dbReference type="EMBL" id="JBHULX010000030">
    <property type="protein sequence ID" value="MFD2592102.1"/>
    <property type="molecule type" value="Genomic_DNA"/>
</dbReference>
<sequence length="502" mass="54839">MLWRRYHLRSLGAGIMLLFLGSLLACSEDTIELEGVGSIKGRIVEKGSNEPLENVKVSTNPSSSTVFTDEKGFYKIENVAIGEYSLSTQREGLLTKFTPVSVVKDKAVEVVVEMEEETAGNRPPEAAMLVSPKDNTTAAPVEVTLTWIGKDPDADELTYTVTLKNDENSSVEVFENISDTTYVLSGLGYGIKYFWQVTSSDDINDPVYSETFSFETGVAPDNRILYTRLVNGNSVIYSADENGENEVRLTALDKNSFRPRRSAHTGSIAFLQSVGGKIQLFTMKEDGSDTRQVTTTVPVSGFNLEEVDFSWSSRGATLLFPSQDKLYRIKTDGSGVQQLYKTGDGKLITEIDYNDTTHMAVVKVNDVNGYEVAIFTLNASWAVKDTILTGMPGAAGSINLSVDGTKVLYSRDVSGFEHVTYRQLDSKLFVHTIADGTAVELSTGKPAGTNDLDARFSPNEAAVIFVNTSNDGRSVKNIQTVEIGDISNRKTLIEGAAMADWE</sequence>
<feature type="domain" description="Fibronectin type-III" evidence="1">
    <location>
        <begin position="123"/>
        <end position="219"/>
    </location>
</feature>
<dbReference type="RefSeq" id="WP_378253633.1">
    <property type="nucleotide sequence ID" value="NZ_JBHSJV010000001.1"/>
</dbReference>
<dbReference type="InterPro" id="IPR013783">
    <property type="entry name" value="Ig-like_fold"/>
</dbReference>
<dbReference type="Gene3D" id="2.120.10.30">
    <property type="entry name" value="TolB, C-terminal domain"/>
    <property type="match status" value="1"/>
</dbReference>
<keyword evidence="3" id="KW-1185">Reference proteome</keyword>
<dbReference type="SUPFAM" id="SSF49265">
    <property type="entry name" value="Fibronectin type III"/>
    <property type="match status" value="1"/>
</dbReference>
<dbReference type="SUPFAM" id="SSF69304">
    <property type="entry name" value="Tricorn protease N-terminal domain"/>
    <property type="match status" value="1"/>
</dbReference>
<accession>A0ABW5N911</accession>
<dbReference type="PANTHER" id="PTHR36842:SF1">
    <property type="entry name" value="PROTEIN TOLB"/>
    <property type="match status" value="1"/>
</dbReference>
<dbReference type="InterPro" id="IPR013784">
    <property type="entry name" value="Carb-bd-like_fold"/>
</dbReference>
<dbReference type="Proteomes" id="UP001597459">
    <property type="component" value="Unassembled WGS sequence"/>
</dbReference>
<reference evidence="3" key="1">
    <citation type="journal article" date="2019" name="Int. J. Syst. Evol. Microbiol.">
        <title>The Global Catalogue of Microorganisms (GCM) 10K type strain sequencing project: providing services to taxonomists for standard genome sequencing and annotation.</title>
        <authorList>
            <consortium name="The Broad Institute Genomics Platform"/>
            <consortium name="The Broad Institute Genome Sequencing Center for Infectious Disease"/>
            <person name="Wu L."/>
            <person name="Ma J."/>
        </authorList>
    </citation>
    <scope>NUCLEOTIDE SEQUENCE [LARGE SCALE GENOMIC DNA]</scope>
    <source>
        <strain evidence="3">KCTC 42423</strain>
    </source>
</reference>
<dbReference type="PROSITE" id="PS50853">
    <property type="entry name" value="FN3"/>
    <property type="match status" value="1"/>
</dbReference>
<protein>
    <submittedName>
        <fullName evidence="2">Carboxypeptidase regulatory-like domain-containing protein</fullName>
    </submittedName>
</protein>
<dbReference type="PANTHER" id="PTHR36842">
    <property type="entry name" value="PROTEIN TOLB HOMOLOG"/>
    <property type="match status" value="1"/>
</dbReference>
<dbReference type="Gene3D" id="2.60.40.1120">
    <property type="entry name" value="Carboxypeptidase-like, regulatory domain"/>
    <property type="match status" value="1"/>
</dbReference>
<name>A0ABW5N911_9FLAO</name>
<gene>
    <name evidence="2" type="ORF">ACFSTE_14785</name>
</gene>
<dbReference type="PROSITE" id="PS51257">
    <property type="entry name" value="PROKAR_LIPOPROTEIN"/>
    <property type="match status" value="1"/>
</dbReference>
<proteinExistence type="predicted"/>
<evidence type="ECO:0000313" key="2">
    <source>
        <dbReference type="EMBL" id="MFD2592102.1"/>
    </source>
</evidence>
<dbReference type="SUPFAM" id="SSF49452">
    <property type="entry name" value="Starch-binding domain-like"/>
    <property type="match status" value="1"/>
</dbReference>
<dbReference type="Pfam" id="PF13620">
    <property type="entry name" value="CarboxypepD_reg"/>
    <property type="match status" value="1"/>
</dbReference>
<evidence type="ECO:0000313" key="3">
    <source>
        <dbReference type="Proteomes" id="UP001597459"/>
    </source>
</evidence>
<dbReference type="InterPro" id="IPR011042">
    <property type="entry name" value="6-blade_b-propeller_TolB-like"/>
</dbReference>